<dbReference type="GO" id="GO:0016316">
    <property type="term" value="F:phosphatidylinositol-3,4-bisphosphate 4-phosphatase activity"/>
    <property type="evidence" value="ECO:0007669"/>
    <property type="project" value="InterPro"/>
</dbReference>
<dbReference type="AlphaFoldDB" id="A0A4Y2HNA9"/>
<proteinExistence type="predicted"/>
<sequence>MAAAMAICRERSKRPRRPVGRNIKLQEPQKKPRSFPHAPLSFHYAENHIADLLEQLQSQIFARKSKNVDILHLSSEICKYLGGIRFTSCKSAKDRTAMSVTLEQAMVLINDFNLDDKEMPRVLECMRSEGTRRENTLKNIGVRKYHFNSLQLMTLPRLYRPPPGTYGNVGS</sequence>
<evidence type="ECO:0000256" key="2">
    <source>
        <dbReference type="ARBA" id="ARBA00023098"/>
    </source>
</evidence>
<protein>
    <submittedName>
        <fullName evidence="3">Type I inositol 3,4-bisphosphate 4-phosphatase</fullName>
    </submittedName>
</protein>
<dbReference type="EMBL" id="BGPR01002051">
    <property type="protein sequence ID" value="GBM66881.1"/>
    <property type="molecule type" value="Genomic_DNA"/>
</dbReference>
<evidence type="ECO:0000313" key="4">
    <source>
        <dbReference type="Proteomes" id="UP000499080"/>
    </source>
</evidence>
<dbReference type="PANTHER" id="PTHR12187">
    <property type="entry name" value="AGAP000124-PA"/>
    <property type="match status" value="1"/>
</dbReference>
<dbReference type="PANTHER" id="PTHR12187:SF11">
    <property type="entry name" value="PHOSPHATIDYLINOSITOL-3,4-BISPHOSPHATE 4-PHOSPHATASE"/>
    <property type="match status" value="1"/>
</dbReference>
<dbReference type="OrthoDB" id="159395at2759"/>
<reference evidence="3 4" key="1">
    <citation type="journal article" date="2019" name="Sci. Rep.">
        <title>Orb-weaving spider Araneus ventricosus genome elucidates the spidroin gene catalogue.</title>
        <authorList>
            <person name="Kono N."/>
            <person name="Nakamura H."/>
            <person name="Ohtoshi R."/>
            <person name="Moran D.A.P."/>
            <person name="Shinohara A."/>
            <person name="Yoshida Y."/>
            <person name="Fujiwara M."/>
            <person name="Mori M."/>
            <person name="Tomita M."/>
            <person name="Arakawa K."/>
        </authorList>
    </citation>
    <scope>NUCLEOTIDE SEQUENCE [LARGE SCALE GENOMIC DNA]</scope>
</reference>
<evidence type="ECO:0000256" key="1">
    <source>
        <dbReference type="ARBA" id="ARBA00022801"/>
    </source>
</evidence>
<dbReference type="InterPro" id="IPR039034">
    <property type="entry name" value="INPP4"/>
</dbReference>
<keyword evidence="2" id="KW-0443">Lipid metabolism</keyword>
<accession>A0A4Y2HNA9</accession>
<dbReference type="Proteomes" id="UP000499080">
    <property type="component" value="Unassembled WGS sequence"/>
</dbReference>
<name>A0A4Y2HNA9_ARAVE</name>
<dbReference type="GO" id="GO:0005737">
    <property type="term" value="C:cytoplasm"/>
    <property type="evidence" value="ECO:0007669"/>
    <property type="project" value="TreeGrafter"/>
</dbReference>
<organism evidence="3 4">
    <name type="scientific">Araneus ventricosus</name>
    <name type="common">Orbweaver spider</name>
    <name type="synonym">Epeira ventricosa</name>
    <dbReference type="NCBI Taxonomy" id="182803"/>
    <lineage>
        <taxon>Eukaryota</taxon>
        <taxon>Metazoa</taxon>
        <taxon>Ecdysozoa</taxon>
        <taxon>Arthropoda</taxon>
        <taxon>Chelicerata</taxon>
        <taxon>Arachnida</taxon>
        <taxon>Araneae</taxon>
        <taxon>Araneomorphae</taxon>
        <taxon>Entelegynae</taxon>
        <taxon>Araneoidea</taxon>
        <taxon>Araneidae</taxon>
        <taxon>Araneus</taxon>
    </lineage>
</organism>
<keyword evidence="1" id="KW-0378">Hydrolase</keyword>
<gene>
    <name evidence="3" type="primary">INPP4A</name>
    <name evidence="3" type="ORF">AVEN_263942_1</name>
</gene>
<keyword evidence="4" id="KW-1185">Reference proteome</keyword>
<comment type="caution">
    <text evidence="3">The sequence shown here is derived from an EMBL/GenBank/DDBJ whole genome shotgun (WGS) entry which is preliminary data.</text>
</comment>
<evidence type="ECO:0000313" key="3">
    <source>
        <dbReference type="EMBL" id="GBM66881.1"/>
    </source>
</evidence>